<protein>
    <submittedName>
        <fullName evidence="1">Uncharacterized protein</fullName>
    </submittedName>
</protein>
<dbReference type="RefSeq" id="WP_120545325.1">
    <property type="nucleotide sequence ID" value="NZ_RAVZ01000437.1"/>
</dbReference>
<dbReference type="EMBL" id="RAVZ01000437">
    <property type="protein sequence ID" value="RKG72953.1"/>
    <property type="molecule type" value="Genomic_DNA"/>
</dbReference>
<comment type="caution">
    <text evidence="1">The sequence shown here is derived from an EMBL/GenBank/DDBJ whole genome shotgun (WGS) entry which is preliminary data.</text>
</comment>
<keyword evidence="2" id="KW-1185">Reference proteome</keyword>
<accession>A0A3A8I5M4</accession>
<sequence>MTEDTANQLLDLATALYERMISQQQAKVLRLAREAVPNIGPEEMRNPHDFPQLKEHPSFEFEDGILAGLISAHMALRAEIKGRLPAMPPGA</sequence>
<evidence type="ECO:0000313" key="1">
    <source>
        <dbReference type="EMBL" id="RKG72953.1"/>
    </source>
</evidence>
<name>A0A3A8I5M4_9BACT</name>
<dbReference type="OrthoDB" id="5517822at2"/>
<dbReference type="Proteomes" id="UP000268094">
    <property type="component" value="Unassembled WGS sequence"/>
</dbReference>
<gene>
    <name evidence="1" type="ORF">D7V88_37280</name>
</gene>
<dbReference type="AlphaFoldDB" id="A0A3A8I5M4"/>
<proteinExistence type="predicted"/>
<organism evidence="1 2">
    <name type="scientific">Corallococcus terminator</name>
    <dbReference type="NCBI Taxonomy" id="2316733"/>
    <lineage>
        <taxon>Bacteria</taxon>
        <taxon>Pseudomonadati</taxon>
        <taxon>Myxococcota</taxon>
        <taxon>Myxococcia</taxon>
        <taxon>Myxococcales</taxon>
        <taxon>Cystobacterineae</taxon>
        <taxon>Myxococcaceae</taxon>
        <taxon>Corallococcus</taxon>
    </lineage>
</organism>
<evidence type="ECO:0000313" key="2">
    <source>
        <dbReference type="Proteomes" id="UP000268094"/>
    </source>
</evidence>
<reference evidence="2" key="1">
    <citation type="submission" date="2018-09" db="EMBL/GenBank/DDBJ databases">
        <authorList>
            <person name="Livingstone P.G."/>
            <person name="Whitworth D.E."/>
        </authorList>
    </citation>
    <scope>NUCLEOTIDE SEQUENCE [LARGE SCALE GENOMIC DNA]</scope>
    <source>
        <strain evidence="2">CA054A</strain>
    </source>
</reference>